<keyword evidence="1" id="KW-0285">Flavoprotein</keyword>
<accession>A0ABW1KVS6</accession>
<dbReference type="SUPFAM" id="SSF51905">
    <property type="entry name" value="FAD/NAD(P)-binding domain"/>
    <property type="match status" value="1"/>
</dbReference>
<reference evidence="7 8" key="1">
    <citation type="submission" date="2024-09" db="EMBL/GenBank/DDBJ databases">
        <authorList>
            <person name="Zhang Z.-H."/>
        </authorList>
    </citation>
    <scope>NUCLEOTIDE SEQUENCE [LARGE SCALE GENOMIC DNA]</scope>
    <source>
        <strain evidence="7 8">HHTR114</strain>
    </source>
</reference>
<dbReference type="PRINTS" id="PR00411">
    <property type="entry name" value="PNDRDTASEI"/>
</dbReference>
<evidence type="ECO:0000256" key="3">
    <source>
        <dbReference type="ARBA" id="ARBA00022827"/>
    </source>
</evidence>
<dbReference type="Proteomes" id="UP001596116">
    <property type="component" value="Unassembled WGS sequence"/>
</dbReference>
<keyword evidence="5" id="KW-0520">NAD</keyword>
<proteinExistence type="predicted"/>
<dbReference type="EMBL" id="JBHPON010000001">
    <property type="protein sequence ID" value="MFC6034761.1"/>
    <property type="molecule type" value="Genomic_DNA"/>
</dbReference>
<keyword evidence="4" id="KW-0521">NADP</keyword>
<gene>
    <name evidence="7" type="ORF">ACFMB1_04350</name>
</gene>
<organism evidence="7 8">
    <name type="scientific">Hyphococcus aureus</name>
    <dbReference type="NCBI Taxonomy" id="2666033"/>
    <lineage>
        <taxon>Bacteria</taxon>
        <taxon>Pseudomonadati</taxon>
        <taxon>Pseudomonadota</taxon>
        <taxon>Alphaproteobacteria</taxon>
        <taxon>Parvularculales</taxon>
        <taxon>Parvularculaceae</taxon>
        <taxon>Hyphococcus</taxon>
    </lineage>
</organism>
<keyword evidence="2" id="KW-0732">Signal</keyword>
<evidence type="ECO:0000256" key="1">
    <source>
        <dbReference type="ARBA" id="ARBA00022630"/>
    </source>
</evidence>
<dbReference type="Gene3D" id="3.50.50.60">
    <property type="entry name" value="FAD/NAD(P)-binding domain"/>
    <property type="match status" value="2"/>
</dbReference>
<evidence type="ECO:0000256" key="2">
    <source>
        <dbReference type="ARBA" id="ARBA00022729"/>
    </source>
</evidence>
<dbReference type="PANTHER" id="PTHR46091:SF3">
    <property type="entry name" value="AMINE OXIDASE DOMAIN-CONTAINING PROTEIN"/>
    <property type="match status" value="1"/>
</dbReference>
<evidence type="ECO:0000256" key="5">
    <source>
        <dbReference type="ARBA" id="ARBA00023027"/>
    </source>
</evidence>
<comment type="caution">
    <text evidence="7">The sequence shown here is derived from an EMBL/GenBank/DDBJ whole genome shotgun (WGS) entry which is preliminary data.</text>
</comment>
<keyword evidence="8" id="KW-1185">Reference proteome</keyword>
<keyword evidence="3" id="KW-0274">FAD</keyword>
<name>A0ABW1KVS6_9PROT</name>
<evidence type="ECO:0000256" key="4">
    <source>
        <dbReference type="ARBA" id="ARBA00022857"/>
    </source>
</evidence>
<protein>
    <submittedName>
        <fullName evidence="7">Phytoene desaturase family protein</fullName>
    </submittedName>
</protein>
<evidence type="ECO:0000313" key="8">
    <source>
        <dbReference type="Proteomes" id="UP001596116"/>
    </source>
</evidence>
<feature type="domain" description="Amine oxidase" evidence="6">
    <location>
        <begin position="22"/>
        <end position="365"/>
    </location>
</feature>
<evidence type="ECO:0000259" key="6">
    <source>
        <dbReference type="Pfam" id="PF01593"/>
    </source>
</evidence>
<dbReference type="RefSeq" id="WP_379879898.1">
    <property type="nucleotide sequence ID" value="NZ_JBHPON010000001.1"/>
</dbReference>
<dbReference type="Pfam" id="PF01593">
    <property type="entry name" value="Amino_oxidase"/>
    <property type="match status" value="1"/>
</dbReference>
<sequence length="526" mass="57328">MSNPKRDQFAKTWDVIVIGSGMGGMAAASALSQTGHKVLLLEQYDTLGGQTHSFSRNGFSWDAGIHYLSGFAPGEPDRKALDWLCDTPVDLTPLGAIYDYLHLGDAEPLALSRPYEAHALDLKERFPDDAKAIDAWFDAVHKGREAAYAVFQTRAIPQPFGEIIEWWKSGAIKKWCGRTIAEVAAEVSDNPQLRNALVAQWGDHGGRPSLASFAVHALVAHSYLECGAWYPVGGAAVIAEHMLPVITKAGGEAREGVRVEQLLMEEGRVIGVRTDGGEDIFADAVISNIGARETVDRLLPDGHGQDEWVREIRSFGPSLCHFSLFLGFEGDIEEAGATKANHWLYPTGETDVIWTDAPNGTPPGMFASFASLKDPSHEPGPKQQHSGELIAWTDWSVVERWADSLPGEREESYATFKAQVEEKLFEQFTAYFPELAKLVVLKELSTPLATAAITGHRQGAFYGVEATPARMLSDALRMKTPVKGLYLSGQDVVSPGVPGAMWGGILCASCIDPKVMIRRAQAEKKN</sequence>
<dbReference type="InterPro" id="IPR036188">
    <property type="entry name" value="FAD/NAD-bd_sf"/>
</dbReference>
<dbReference type="PANTHER" id="PTHR46091">
    <property type="entry name" value="BLR7054 PROTEIN"/>
    <property type="match status" value="1"/>
</dbReference>
<dbReference type="InterPro" id="IPR002937">
    <property type="entry name" value="Amino_oxidase"/>
</dbReference>
<evidence type="ECO:0000313" key="7">
    <source>
        <dbReference type="EMBL" id="MFC6034761.1"/>
    </source>
</evidence>
<dbReference type="InterPro" id="IPR052206">
    <property type="entry name" value="Retinol_saturase"/>
</dbReference>